<feature type="compositionally biased region" description="Polar residues" evidence="1">
    <location>
        <begin position="228"/>
        <end position="237"/>
    </location>
</feature>
<comment type="caution">
    <text evidence="4">The sequence shown here is derived from an EMBL/GenBank/DDBJ whole genome shotgun (WGS) entry which is preliminary data.</text>
</comment>
<feature type="compositionally biased region" description="Basic and acidic residues" evidence="1">
    <location>
        <begin position="273"/>
        <end position="285"/>
    </location>
</feature>
<feature type="region of interest" description="Disordered" evidence="1">
    <location>
        <begin position="204"/>
        <end position="313"/>
    </location>
</feature>
<dbReference type="Proteomes" id="UP000219922">
    <property type="component" value="Unassembled WGS sequence"/>
</dbReference>
<evidence type="ECO:0000256" key="1">
    <source>
        <dbReference type="SAM" id="MobiDB-lite"/>
    </source>
</evidence>
<feature type="domain" description="RsgI N-terminal anti-sigma" evidence="3">
    <location>
        <begin position="1"/>
        <end position="50"/>
    </location>
</feature>
<dbReference type="EMBL" id="NVMX01000326">
    <property type="protein sequence ID" value="PDZ93908.1"/>
    <property type="molecule type" value="Genomic_DNA"/>
</dbReference>
<keyword evidence="2" id="KW-0812">Transmembrane</keyword>
<name>A0A9X6SS76_BACCE</name>
<dbReference type="Pfam" id="PF12791">
    <property type="entry name" value="RsgI_N"/>
    <property type="match status" value="1"/>
</dbReference>
<organism evidence="4 5">
    <name type="scientific">Bacillus cereus</name>
    <dbReference type="NCBI Taxonomy" id="1396"/>
    <lineage>
        <taxon>Bacteria</taxon>
        <taxon>Bacillati</taxon>
        <taxon>Bacillota</taxon>
        <taxon>Bacilli</taxon>
        <taxon>Bacillales</taxon>
        <taxon>Bacillaceae</taxon>
        <taxon>Bacillus</taxon>
        <taxon>Bacillus cereus group</taxon>
    </lineage>
</organism>
<keyword evidence="2" id="KW-0472">Membrane</keyword>
<evidence type="ECO:0000313" key="4">
    <source>
        <dbReference type="EMBL" id="PDZ93908.1"/>
    </source>
</evidence>
<feature type="compositionally biased region" description="Basic and acidic residues" evidence="1">
    <location>
        <begin position="292"/>
        <end position="313"/>
    </location>
</feature>
<dbReference type="PROSITE" id="PS51849">
    <property type="entry name" value="RSGI_N"/>
    <property type="match status" value="1"/>
</dbReference>
<dbReference type="AlphaFoldDB" id="A0A9X6SS76"/>
<accession>A0A9X6SS76</accession>
<dbReference type="InterPro" id="IPR024449">
    <property type="entry name" value="Anti-sigma_RsgI_N"/>
</dbReference>
<feature type="transmembrane region" description="Helical" evidence="2">
    <location>
        <begin position="61"/>
        <end position="81"/>
    </location>
</feature>
<reference evidence="4 5" key="1">
    <citation type="submission" date="2017-09" db="EMBL/GenBank/DDBJ databases">
        <title>Large-scale bioinformatics analysis of Bacillus genomes uncovers conserved roles of natural products in bacterial physiology.</title>
        <authorList>
            <consortium name="Agbiome Team Llc"/>
            <person name="Bleich R.M."/>
            <person name="Grubbs K.J."/>
            <person name="Santa Maria K.C."/>
            <person name="Allen S.E."/>
            <person name="Farag S."/>
            <person name="Shank E.A."/>
            <person name="Bowers A."/>
        </authorList>
    </citation>
    <scope>NUCLEOTIDE SEQUENCE [LARGE SCALE GENOMIC DNA]</scope>
    <source>
        <strain evidence="4 5">AFS092789</strain>
    </source>
</reference>
<feature type="compositionally biased region" description="Low complexity" evidence="1">
    <location>
        <begin position="238"/>
        <end position="249"/>
    </location>
</feature>
<proteinExistence type="predicted"/>
<evidence type="ECO:0000313" key="5">
    <source>
        <dbReference type="Proteomes" id="UP000219922"/>
    </source>
</evidence>
<evidence type="ECO:0000259" key="3">
    <source>
        <dbReference type="PROSITE" id="PS51849"/>
    </source>
</evidence>
<sequence length="313" mass="34649">MKGLILEEKKKFFVVFGSEGDFLRVNKNTFSNKQVGEEIVFTTDDLYINNFKSIFSGYSRAGFLLVPTLIAAFFILNMSGLDITKMIYSFTGNQSNVKSNFAMGREPHKKDLPEDNSSDQDETTSPTIPFITDDDPNVAFAQTIKGTHSNKGNNNDVDVSNLRDSNDSINTYLLDTKTGVIYNTTKMSSLLSETEKSNNVLLNKQTDKTSFEGHNGIGSINRWDGIKPNNTNKETGSNNLLNENETNNEQDVTGSNNESHENVTNNGQGGKPGGKDPLDPTKTDDGYIAGIDLDKEKDKEKDKNKDKDKEPGK</sequence>
<feature type="compositionally biased region" description="Polar residues" evidence="1">
    <location>
        <begin position="250"/>
        <end position="266"/>
    </location>
</feature>
<feature type="non-terminal residue" evidence="4">
    <location>
        <position position="313"/>
    </location>
</feature>
<evidence type="ECO:0000256" key="2">
    <source>
        <dbReference type="SAM" id="Phobius"/>
    </source>
</evidence>
<gene>
    <name evidence="4" type="ORF">CON36_36700</name>
</gene>
<keyword evidence="2" id="KW-1133">Transmembrane helix</keyword>
<feature type="region of interest" description="Disordered" evidence="1">
    <location>
        <begin position="99"/>
        <end position="134"/>
    </location>
</feature>
<dbReference type="RefSeq" id="WP_205753449.1">
    <property type="nucleotide sequence ID" value="NZ_NVMX01000326.1"/>
</dbReference>
<protein>
    <recommendedName>
        <fullName evidence="3">RsgI N-terminal anti-sigma domain-containing protein</fullName>
    </recommendedName>
</protein>